<dbReference type="AlphaFoldDB" id="E9IQM3"/>
<evidence type="ECO:0000256" key="1">
    <source>
        <dbReference type="SAM" id="MobiDB-lite"/>
    </source>
</evidence>
<feature type="region of interest" description="Disordered" evidence="1">
    <location>
        <begin position="198"/>
        <end position="228"/>
    </location>
</feature>
<name>E9IQM3_SOLIN</name>
<sequence>MEDALKKKDVEIATDNIDAQIKSARAIKILEEREVLENIVYNRYRKPDKWRKLPPTEDITHLRTKTPKKRKNEGKKEYLERKQIGESAIKKTNYGDRETTTSTKEDLISENGIRSKKKENSTRREKKEEDIRNINKKKEKEKLILFWKKFSPNTREKEITKDSYGVTLSNPPLKTRTGRREIMHMMLKAPKAIDLMEENVNNSEDEETTEEIRKKKRKIKNKKELEKM</sequence>
<dbReference type="EMBL" id="GL764841">
    <property type="protein sequence ID" value="EFZ17124.1"/>
    <property type="molecule type" value="Genomic_DNA"/>
</dbReference>
<evidence type="ECO:0000313" key="2">
    <source>
        <dbReference type="EMBL" id="EFZ17124.1"/>
    </source>
</evidence>
<protein>
    <submittedName>
        <fullName evidence="2">Uncharacterized protein</fullName>
    </submittedName>
</protein>
<accession>E9IQM3</accession>
<feature type="compositionally biased region" description="Basic and acidic residues" evidence="1">
    <location>
        <begin position="118"/>
        <end position="134"/>
    </location>
</feature>
<feature type="compositionally biased region" description="Basic and acidic residues" evidence="1">
    <location>
        <begin position="74"/>
        <end position="84"/>
    </location>
</feature>
<proteinExistence type="predicted"/>
<feature type="non-terminal residue" evidence="2">
    <location>
        <position position="228"/>
    </location>
</feature>
<gene>
    <name evidence="2" type="ORF">SINV_05068</name>
</gene>
<feature type="compositionally biased region" description="Basic residues" evidence="1">
    <location>
        <begin position="62"/>
        <end position="73"/>
    </location>
</feature>
<feature type="region of interest" description="Disordered" evidence="1">
    <location>
        <begin position="50"/>
        <end position="134"/>
    </location>
</feature>
<feature type="compositionally biased region" description="Basic and acidic residues" evidence="1">
    <location>
        <begin position="50"/>
        <end position="61"/>
    </location>
</feature>
<dbReference type="HOGENOM" id="CLU_1216111_0_0_1"/>
<reference evidence="2" key="1">
    <citation type="journal article" date="2011" name="Proc. Natl. Acad. Sci. U.S.A.">
        <title>The genome of the fire ant Solenopsis invicta.</title>
        <authorList>
            <person name="Wurm Y."/>
            <person name="Wang J."/>
            <person name="Riba-Grognuz O."/>
            <person name="Corona M."/>
            <person name="Nygaard S."/>
            <person name="Hunt B.G."/>
            <person name="Ingram K.K."/>
            <person name="Falquet L."/>
            <person name="Nipitwattanaphon M."/>
            <person name="Gotzek D."/>
            <person name="Dijkstra M.B."/>
            <person name="Oettler J."/>
            <person name="Comtesse F."/>
            <person name="Shih C.J."/>
            <person name="Wu W.J."/>
            <person name="Yang C.C."/>
            <person name="Thomas J."/>
            <person name="Beaudoing E."/>
            <person name="Pradervand S."/>
            <person name="Flegel V."/>
            <person name="Cook E.D."/>
            <person name="Fabbretti R."/>
            <person name="Stockinger H."/>
            <person name="Long L."/>
            <person name="Farmerie W.G."/>
            <person name="Oakey J."/>
            <person name="Boomsma J.J."/>
            <person name="Pamilo P."/>
            <person name="Yi S.V."/>
            <person name="Heinze J."/>
            <person name="Goodisman M.A."/>
            <person name="Farinelli L."/>
            <person name="Harshman K."/>
            <person name="Hulo N."/>
            <person name="Cerutti L."/>
            <person name="Xenarios I."/>
            <person name="Shoemaker D."/>
            <person name="Keller L."/>
        </authorList>
    </citation>
    <scope>NUCLEOTIDE SEQUENCE [LARGE SCALE GENOMIC DNA]</scope>
</reference>
<organism>
    <name type="scientific">Solenopsis invicta</name>
    <name type="common">Red imported fire ant</name>
    <name type="synonym">Solenopsis wagneri</name>
    <dbReference type="NCBI Taxonomy" id="13686"/>
    <lineage>
        <taxon>Eukaryota</taxon>
        <taxon>Metazoa</taxon>
        <taxon>Ecdysozoa</taxon>
        <taxon>Arthropoda</taxon>
        <taxon>Hexapoda</taxon>
        <taxon>Insecta</taxon>
        <taxon>Pterygota</taxon>
        <taxon>Neoptera</taxon>
        <taxon>Endopterygota</taxon>
        <taxon>Hymenoptera</taxon>
        <taxon>Apocrita</taxon>
        <taxon>Aculeata</taxon>
        <taxon>Formicoidea</taxon>
        <taxon>Formicidae</taxon>
        <taxon>Myrmicinae</taxon>
        <taxon>Solenopsis</taxon>
    </lineage>
</organism>
<feature type="compositionally biased region" description="Basic and acidic residues" evidence="1">
    <location>
        <begin position="93"/>
        <end position="107"/>
    </location>
</feature>